<reference evidence="3" key="1">
    <citation type="submission" date="2016-01" db="EMBL/GenBank/DDBJ databases">
        <authorList>
            <person name="Mitreva M."/>
            <person name="Pepin K.H."/>
            <person name="Mihindukulasuriya K.A."/>
            <person name="Fulton R."/>
            <person name="Fronick C."/>
            <person name="O'Laughlin M."/>
            <person name="Miner T."/>
            <person name="Herter B."/>
            <person name="Rosa B.A."/>
            <person name="Cordes M."/>
            <person name="Tomlinson C."/>
            <person name="Wollam A."/>
            <person name="Palsikar V.B."/>
            <person name="Mardis E.R."/>
            <person name="Wilson R.K."/>
        </authorList>
    </citation>
    <scope>NUCLEOTIDE SEQUENCE [LARGE SCALE GENOMIC DNA]</scope>
    <source>
        <strain evidence="3">MJR8151</strain>
    </source>
</reference>
<proteinExistence type="predicted"/>
<dbReference type="InterPro" id="IPR001387">
    <property type="entry name" value="Cro/C1-type_HTH"/>
</dbReference>
<organism evidence="2 3">
    <name type="scientific">Anaerococcus tetradius</name>
    <dbReference type="NCBI Taxonomy" id="33036"/>
    <lineage>
        <taxon>Bacteria</taxon>
        <taxon>Bacillati</taxon>
        <taxon>Bacillota</taxon>
        <taxon>Tissierellia</taxon>
        <taxon>Tissierellales</taxon>
        <taxon>Peptoniphilaceae</taxon>
        <taxon>Anaerococcus</taxon>
    </lineage>
</organism>
<gene>
    <name evidence="2" type="ORF">HMPREF3200_01012</name>
</gene>
<evidence type="ECO:0000313" key="2">
    <source>
        <dbReference type="EMBL" id="KWZ77963.1"/>
    </source>
</evidence>
<evidence type="ECO:0000259" key="1">
    <source>
        <dbReference type="Pfam" id="PF13443"/>
    </source>
</evidence>
<dbReference type="GO" id="GO:0003677">
    <property type="term" value="F:DNA binding"/>
    <property type="evidence" value="ECO:0007669"/>
    <property type="project" value="InterPro"/>
</dbReference>
<sequence>MEVLMKLKKDYIKFLMNGKTNEYMAEAMGISRNWFNTIIKRGYANMNMVNKIAKALDVDPKEIVKLED</sequence>
<dbReference type="InterPro" id="IPR010982">
    <property type="entry name" value="Lambda_DNA-bd_dom_sf"/>
</dbReference>
<protein>
    <recommendedName>
        <fullName evidence="1">HTH cro/C1-type domain-containing protein</fullName>
    </recommendedName>
</protein>
<feature type="domain" description="HTH cro/C1-type" evidence="1">
    <location>
        <begin position="21"/>
        <end position="67"/>
    </location>
</feature>
<dbReference type="STRING" id="33036.HMPREF3200_01012"/>
<dbReference type="SUPFAM" id="SSF47413">
    <property type="entry name" value="lambda repressor-like DNA-binding domains"/>
    <property type="match status" value="1"/>
</dbReference>
<keyword evidence="3" id="KW-1185">Reference proteome</keyword>
<dbReference type="Proteomes" id="UP000070383">
    <property type="component" value="Unassembled WGS sequence"/>
</dbReference>
<dbReference type="AlphaFoldDB" id="A0A133KEE2"/>
<evidence type="ECO:0000313" key="3">
    <source>
        <dbReference type="Proteomes" id="UP000070383"/>
    </source>
</evidence>
<comment type="caution">
    <text evidence="2">The sequence shown here is derived from an EMBL/GenBank/DDBJ whole genome shotgun (WGS) entry which is preliminary data.</text>
</comment>
<dbReference type="Pfam" id="PF13443">
    <property type="entry name" value="HTH_26"/>
    <property type="match status" value="1"/>
</dbReference>
<dbReference type="Gene3D" id="1.10.260.40">
    <property type="entry name" value="lambda repressor-like DNA-binding domains"/>
    <property type="match status" value="1"/>
</dbReference>
<dbReference type="EMBL" id="LRPM01000039">
    <property type="protein sequence ID" value="KWZ77963.1"/>
    <property type="molecule type" value="Genomic_DNA"/>
</dbReference>
<name>A0A133KEE2_9FIRM</name>
<accession>A0A133KEE2</accession>
<dbReference type="PATRIC" id="fig|33036.3.peg.1003"/>